<evidence type="ECO:0000313" key="2">
    <source>
        <dbReference type="Proteomes" id="UP000326729"/>
    </source>
</evidence>
<proteinExistence type="predicted"/>
<accession>A0A5E6U297</accession>
<dbReference type="Proteomes" id="UP000326729">
    <property type="component" value="Unassembled WGS sequence"/>
</dbReference>
<dbReference type="AlphaFoldDB" id="A0A5E6U297"/>
<reference evidence="1 2" key="1">
    <citation type="submission" date="2019-09" db="EMBL/GenBank/DDBJ databases">
        <authorList>
            <person name="Chandra G."/>
            <person name="Truman W A."/>
        </authorList>
    </citation>
    <scope>NUCLEOTIDE SEQUENCE [LARGE SCALE GENOMIC DNA]</scope>
    <source>
        <strain evidence="1">PS659</strain>
    </source>
</reference>
<organism evidence="1 2">
    <name type="scientific">Pseudomonas fluorescens</name>
    <dbReference type="NCBI Taxonomy" id="294"/>
    <lineage>
        <taxon>Bacteria</taxon>
        <taxon>Pseudomonadati</taxon>
        <taxon>Pseudomonadota</taxon>
        <taxon>Gammaproteobacteria</taxon>
        <taxon>Pseudomonadales</taxon>
        <taxon>Pseudomonadaceae</taxon>
        <taxon>Pseudomonas</taxon>
    </lineage>
</organism>
<dbReference type="EMBL" id="CABVGY010000018">
    <property type="protein sequence ID" value="VVM99844.1"/>
    <property type="molecule type" value="Genomic_DNA"/>
</dbReference>
<sequence length="325" mass="35665">MMSKRMRRDGAGRFSLPAGATGTINTLLSLGDRLEIYTEDCTVLSLSPNAIDPDRTNPDARWQNSILTNVGSSCPAIARTILMASEMLKQSIFEKEVDSVEVLLVVHSVKQNLVSLSLAVDGLVNEIKSERAEAKSSNFKLDPGGVALAFYPSVKDLDGRLTNILTLGKKVVVGVSSVFAKFGVTTRRHSRFDYLVKEVVGASGSSDWFKSYLTGALPGAERIGHLRDAQEHDEKHNLKLKNFYSCPDNGICGPVINLDNSAWVSLEGEVVQMVEFLINLVEVSFIGCLEQVLSKSYPYCFVSVESPPDIKPIRYRLTLDLPFSS</sequence>
<evidence type="ECO:0000313" key="1">
    <source>
        <dbReference type="EMBL" id="VVM99844.1"/>
    </source>
</evidence>
<protein>
    <submittedName>
        <fullName evidence="1">Uncharacterized protein</fullName>
    </submittedName>
</protein>
<name>A0A5E6U297_PSEFL</name>
<gene>
    <name evidence="1" type="ORF">PS659_03298</name>
</gene>